<feature type="domain" description="Bacterial EndoU nuclease" evidence="2">
    <location>
        <begin position="159"/>
        <end position="223"/>
    </location>
</feature>
<organism evidence="3 4">
    <name type="scientific">Goodfellowiella coeruleoviolacea</name>
    <dbReference type="NCBI Taxonomy" id="334858"/>
    <lineage>
        <taxon>Bacteria</taxon>
        <taxon>Bacillati</taxon>
        <taxon>Actinomycetota</taxon>
        <taxon>Actinomycetes</taxon>
        <taxon>Pseudonocardiales</taxon>
        <taxon>Pseudonocardiaceae</taxon>
        <taxon>Goodfellowiella</taxon>
    </lineage>
</organism>
<dbReference type="InterPro" id="IPR029501">
    <property type="entry name" value="EndoU_bac"/>
</dbReference>
<comment type="caution">
    <text evidence="3">The sequence shown here is derived from an EMBL/GenBank/DDBJ whole genome shotgun (WGS) entry which is preliminary data.</text>
</comment>
<proteinExistence type="predicted"/>
<accession>A0AAE3GCC2</accession>
<gene>
    <name evidence="3" type="ORF">LX83_000398</name>
</gene>
<dbReference type="Proteomes" id="UP001206128">
    <property type="component" value="Unassembled WGS sequence"/>
</dbReference>
<keyword evidence="4" id="KW-1185">Reference proteome</keyword>
<dbReference type="AlphaFoldDB" id="A0AAE3GCC2"/>
<evidence type="ECO:0000313" key="3">
    <source>
        <dbReference type="EMBL" id="MCP2163558.1"/>
    </source>
</evidence>
<dbReference type="EMBL" id="JAMTCK010000001">
    <property type="protein sequence ID" value="MCP2163558.1"/>
    <property type="molecule type" value="Genomic_DNA"/>
</dbReference>
<dbReference type="RefSeq" id="WP_253766300.1">
    <property type="nucleotide sequence ID" value="NZ_JAMTCK010000001.1"/>
</dbReference>
<evidence type="ECO:0000259" key="2">
    <source>
        <dbReference type="Pfam" id="PF14436"/>
    </source>
</evidence>
<feature type="region of interest" description="Disordered" evidence="1">
    <location>
        <begin position="140"/>
        <end position="165"/>
    </location>
</feature>
<feature type="compositionally biased region" description="Gly residues" evidence="1">
    <location>
        <begin position="144"/>
        <end position="158"/>
    </location>
</feature>
<feature type="compositionally biased region" description="Low complexity" evidence="1">
    <location>
        <begin position="93"/>
        <end position="108"/>
    </location>
</feature>
<evidence type="ECO:0000256" key="1">
    <source>
        <dbReference type="SAM" id="MobiDB-lite"/>
    </source>
</evidence>
<evidence type="ECO:0000313" key="4">
    <source>
        <dbReference type="Proteomes" id="UP001206128"/>
    </source>
</evidence>
<sequence>MSLNDVINQLRRSLELCGECEEYLLLIQDRTDESHELIAQALAGSAKSDVQQLLSRLADLRERAGELLVTLRQGEQHTRKYLEHLGDILASFQGPRPAPAAAAASTPGQPGGSGEPAAHPVPQRPRPDEIRLTESRRAHILDGDGNGVSGGHRFGTGIPGKTEFPRGWTEDRIARAVVDVARYPDQPPHHQANGRWLLRGTRDGVAIAVVVAPDGEIITAYPISGPGVIRNPRR</sequence>
<dbReference type="GO" id="GO:0004519">
    <property type="term" value="F:endonuclease activity"/>
    <property type="evidence" value="ECO:0007669"/>
    <property type="project" value="InterPro"/>
</dbReference>
<dbReference type="Pfam" id="PF14436">
    <property type="entry name" value="EndoU_bacteria"/>
    <property type="match status" value="1"/>
</dbReference>
<reference evidence="3" key="1">
    <citation type="submission" date="2022-06" db="EMBL/GenBank/DDBJ databases">
        <title>Genomic Encyclopedia of Archaeal and Bacterial Type Strains, Phase II (KMG-II): from individual species to whole genera.</title>
        <authorList>
            <person name="Goeker M."/>
        </authorList>
    </citation>
    <scope>NUCLEOTIDE SEQUENCE</scope>
    <source>
        <strain evidence="3">DSM 43935</strain>
    </source>
</reference>
<feature type="region of interest" description="Disordered" evidence="1">
    <location>
        <begin position="92"/>
        <end position="127"/>
    </location>
</feature>
<protein>
    <submittedName>
        <fullName evidence="3">EndoU nuclease</fullName>
    </submittedName>
</protein>
<name>A0AAE3GCC2_9PSEU</name>